<dbReference type="EMBL" id="SNRW01015266">
    <property type="protein sequence ID" value="KAA6370558.1"/>
    <property type="molecule type" value="Genomic_DNA"/>
</dbReference>
<dbReference type="AlphaFoldDB" id="A0A5J4UIT5"/>
<feature type="coiled-coil region" evidence="2">
    <location>
        <begin position="291"/>
        <end position="318"/>
    </location>
</feature>
<reference evidence="4 5" key="1">
    <citation type="submission" date="2019-03" db="EMBL/GenBank/DDBJ databases">
        <title>Single cell metagenomics reveals metabolic interactions within the superorganism composed of flagellate Streblomastix strix and complex community of Bacteroidetes bacteria on its surface.</title>
        <authorList>
            <person name="Treitli S.C."/>
            <person name="Kolisko M."/>
            <person name="Husnik F."/>
            <person name="Keeling P."/>
            <person name="Hampl V."/>
        </authorList>
    </citation>
    <scope>NUCLEOTIDE SEQUENCE [LARGE SCALE GENOMIC DNA]</scope>
    <source>
        <strain evidence="4">ST1C</strain>
    </source>
</reference>
<dbReference type="GO" id="GO:0005634">
    <property type="term" value="C:nucleus"/>
    <property type="evidence" value="ECO:0007669"/>
    <property type="project" value="TreeGrafter"/>
</dbReference>
<dbReference type="Proteomes" id="UP000324800">
    <property type="component" value="Unassembled WGS sequence"/>
</dbReference>
<dbReference type="GO" id="GO:0005737">
    <property type="term" value="C:cytoplasm"/>
    <property type="evidence" value="ECO:0007669"/>
    <property type="project" value="TreeGrafter"/>
</dbReference>
<comment type="similarity">
    <text evidence="1">Belongs to the MYG1 family.</text>
</comment>
<accession>A0A5J4UIT5</accession>
<dbReference type="PANTHER" id="PTHR11215">
    <property type="entry name" value="METAL DEPENDENT HYDROLASE - RELATED"/>
    <property type="match status" value="1"/>
</dbReference>
<name>A0A5J4UIT5_9EUKA</name>
<dbReference type="GO" id="GO:0016787">
    <property type="term" value="F:hydrolase activity"/>
    <property type="evidence" value="ECO:0007669"/>
    <property type="project" value="UniProtKB-KW"/>
</dbReference>
<evidence type="ECO:0000313" key="4">
    <source>
        <dbReference type="EMBL" id="KAA6370558.1"/>
    </source>
</evidence>
<keyword evidence="4" id="KW-0378">Hydrolase</keyword>
<sequence>MDKQDSRFLQAVAICQSEFVDNLIYLARVFIPARQLVEKAMHNRIGSILIFDESNGSWKDHVLDLEIELNIDVPILYGVMYDKGRQQWSAVCMSGWDGEYSNRLSFPQKWRSLRDADLEKVTGISGAIFVHASSFIACHKTKDGIIQMVKKSIEIQKQEYEEVKKRFIKENEKNNQIQKSFWFSNVKVGFSIPNCLTLLRSISEQTNEFSRHENSKQFITYISNLDEDDEDDQISKDFLYELMMHIGEGMNSFQQEMLFVVNIIAERGSNQEFENKYYEFFNESGLQEKIMQILSRELNQLDDKMSQTEENHNQLIINLIQTISFINRNNELDQSQILQVFGNVFTNQFTKFISTLKDYQQQLKDSNQDVNDQDEEIPFESEMKDVTRSLKALSGLAIQSYNNEYIVNDLKLHEIIAQLLHINCDPKIHCQQCFRLPDSKSTQELQGAVYSTLAELSNIVVVCKYVQKTHNVHDHIAPIIFQASVNRYGTNNNNNNRLDIQQSSSSSSSSNTFIPSMPLISDTLYFLKSLILLNISLYQRIASTTGFGKALVQLTRFERLNHQGLKFDRGTSEIRNKSNWCLYQYISFKKEGIIQTMIKDWQMIRAEIEGVGIAGGSEEENSVVISDSLTNIGSLFLTLIFGSFSFPYSPILNHSIEEDIEQYGGIDEIETHSFHTRDMKMDNVDSWGV</sequence>
<organism evidence="4 5">
    <name type="scientific">Streblomastix strix</name>
    <dbReference type="NCBI Taxonomy" id="222440"/>
    <lineage>
        <taxon>Eukaryota</taxon>
        <taxon>Metamonada</taxon>
        <taxon>Preaxostyla</taxon>
        <taxon>Oxymonadida</taxon>
        <taxon>Streblomastigidae</taxon>
        <taxon>Streblomastix</taxon>
    </lineage>
</organism>
<dbReference type="InterPro" id="IPR003226">
    <property type="entry name" value="MYG1_exonuclease"/>
</dbReference>
<comment type="caution">
    <text evidence="4">The sequence shown here is derived from an EMBL/GenBank/DDBJ whole genome shotgun (WGS) entry which is preliminary data.</text>
</comment>
<keyword evidence="2" id="KW-0175">Coiled coil</keyword>
<dbReference type="OrthoDB" id="10265310at2759"/>
<dbReference type="PANTHER" id="PTHR11215:SF1">
    <property type="entry name" value="MYG1 EXONUCLEASE"/>
    <property type="match status" value="1"/>
</dbReference>
<protein>
    <submittedName>
        <fullName evidence="4">Putative metal-dependent protein hydrolase</fullName>
    </submittedName>
</protein>
<evidence type="ECO:0000256" key="3">
    <source>
        <dbReference type="SAM" id="MobiDB-lite"/>
    </source>
</evidence>
<dbReference type="Pfam" id="PF03690">
    <property type="entry name" value="MYG1_exonuc"/>
    <property type="match status" value="1"/>
</dbReference>
<proteinExistence type="inferred from homology"/>
<evidence type="ECO:0000313" key="5">
    <source>
        <dbReference type="Proteomes" id="UP000324800"/>
    </source>
</evidence>
<evidence type="ECO:0000256" key="1">
    <source>
        <dbReference type="ARBA" id="ARBA00010105"/>
    </source>
</evidence>
<gene>
    <name evidence="4" type="ORF">EZS28_033915</name>
</gene>
<feature type="region of interest" description="Disordered" evidence="3">
    <location>
        <begin position="492"/>
        <end position="511"/>
    </location>
</feature>
<feature type="non-terminal residue" evidence="4">
    <location>
        <position position="689"/>
    </location>
</feature>
<evidence type="ECO:0000256" key="2">
    <source>
        <dbReference type="SAM" id="Coils"/>
    </source>
</evidence>
<feature type="coiled-coil region" evidence="2">
    <location>
        <begin position="146"/>
        <end position="173"/>
    </location>
</feature>